<dbReference type="AlphaFoldDB" id="A0A1I3YCK6"/>
<dbReference type="InterPro" id="IPR010982">
    <property type="entry name" value="Lambda_DNA-bd_dom_sf"/>
</dbReference>
<gene>
    <name evidence="4" type="ORF">SAMN04488569_102043</name>
</gene>
<keyword evidence="1" id="KW-0238">DNA-binding</keyword>
<dbReference type="PANTHER" id="PTHR46558:SF4">
    <property type="entry name" value="DNA-BIDING PHAGE PROTEIN"/>
    <property type="match status" value="1"/>
</dbReference>
<dbReference type="PANTHER" id="PTHR46558">
    <property type="entry name" value="TRACRIPTIONAL REGULATORY PROTEIN-RELATED-RELATED"/>
    <property type="match status" value="1"/>
</dbReference>
<evidence type="ECO:0000313" key="4">
    <source>
        <dbReference type="EMBL" id="SFK28926.1"/>
    </source>
</evidence>
<dbReference type="InterPro" id="IPR001387">
    <property type="entry name" value="Cro/C1-type_HTH"/>
</dbReference>
<dbReference type="Proteomes" id="UP000199589">
    <property type="component" value="Unassembled WGS sequence"/>
</dbReference>
<evidence type="ECO:0000313" key="5">
    <source>
        <dbReference type="Proteomes" id="UP000199589"/>
    </source>
</evidence>
<evidence type="ECO:0000259" key="3">
    <source>
        <dbReference type="PROSITE" id="PS50943"/>
    </source>
</evidence>
<organism evidence="4 5">
    <name type="scientific">Marinilactibacillus piezotolerans</name>
    <dbReference type="NCBI Taxonomy" id="258723"/>
    <lineage>
        <taxon>Bacteria</taxon>
        <taxon>Bacillati</taxon>
        <taxon>Bacillota</taxon>
        <taxon>Bacilli</taxon>
        <taxon>Lactobacillales</taxon>
        <taxon>Carnobacteriaceae</taxon>
        <taxon>Marinilactibacillus</taxon>
    </lineage>
</organism>
<dbReference type="SUPFAM" id="SSF47413">
    <property type="entry name" value="lambda repressor-like DNA-binding domains"/>
    <property type="match status" value="1"/>
</dbReference>
<dbReference type="EMBL" id="FOSJ01000020">
    <property type="protein sequence ID" value="SFK28926.1"/>
    <property type="molecule type" value="Genomic_DNA"/>
</dbReference>
<reference evidence="5" key="1">
    <citation type="submission" date="2016-10" db="EMBL/GenBank/DDBJ databases">
        <authorList>
            <person name="Varghese N."/>
            <person name="Submissions S."/>
        </authorList>
    </citation>
    <scope>NUCLEOTIDE SEQUENCE [LARGE SCALE GENOMIC DNA]</scope>
    <source>
        <strain evidence="5">DSM 16108</strain>
    </source>
</reference>
<name>A0A1I3YCK6_9LACT</name>
<evidence type="ECO:0000256" key="2">
    <source>
        <dbReference type="SAM" id="Phobius"/>
    </source>
</evidence>
<proteinExistence type="predicted"/>
<keyword evidence="5" id="KW-1185">Reference proteome</keyword>
<dbReference type="OrthoDB" id="4427456at2"/>
<evidence type="ECO:0000256" key="1">
    <source>
        <dbReference type="ARBA" id="ARBA00023125"/>
    </source>
</evidence>
<feature type="domain" description="HTH cro/C1-type" evidence="3">
    <location>
        <begin position="7"/>
        <end position="61"/>
    </location>
</feature>
<accession>A0A1I3YCK6</accession>
<keyword evidence="2" id="KW-0812">Transmembrane</keyword>
<dbReference type="SMART" id="SM00530">
    <property type="entry name" value="HTH_XRE"/>
    <property type="match status" value="1"/>
</dbReference>
<dbReference type="Pfam" id="PF01381">
    <property type="entry name" value="HTH_3"/>
    <property type="match status" value="1"/>
</dbReference>
<keyword evidence="2" id="KW-1133">Transmembrane helix</keyword>
<dbReference type="CDD" id="cd00093">
    <property type="entry name" value="HTH_XRE"/>
    <property type="match status" value="1"/>
</dbReference>
<sequence length="266" mass="30721">MKIGERLKEKRQAANLSQKELADILHVSRQTISSWEVGRTYPDLEILVHISEFYTVPLDELLKEDSTLLEDISQKVKKSERRKLMNILLSLMLVLVSCLGIYFAVQHYRSQMTNESGLSQADLFNTTWQLNFTSSQDIEQSILSFDQNSIAIFNQYNTRITSAESNNPKILEIEKEKWLERGLENGVTNYSDLKIELVEDTYIVTAYGFSQKYTRLSDTIIKDQNGTEYFKVRSSDMHADLHQIDEYVKEEGVESFSVDFTPSESN</sequence>
<keyword evidence="2" id="KW-0472">Membrane</keyword>
<dbReference type="RefSeq" id="WP_072693780.1">
    <property type="nucleotide sequence ID" value="NZ_FOSJ01000020.1"/>
</dbReference>
<dbReference type="PROSITE" id="PS50943">
    <property type="entry name" value="HTH_CROC1"/>
    <property type="match status" value="1"/>
</dbReference>
<protein>
    <submittedName>
        <fullName evidence="4">Helix-turn-helix</fullName>
    </submittedName>
</protein>
<feature type="transmembrane region" description="Helical" evidence="2">
    <location>
        <begin position="84"/>
        <end position="105"/>
    </location>
</feature>
<dbReference type="GO" id="GO:0003677">
    <property type="term" value="F:DNA binding"/>
    <property type="evidence" value="ECO:0007669"/>
    <property type="project" value="UniProtKB-KW"/>
</dbReference>
<dbReference type="Gene3D" id="1.10.260.40">
    <property type="entry name" value="lambda repressor-like DNA-binding domains"/>
    <property type="match status" value="1"/>
</dbReference>